<reference evidence="16 17" key="2">
    <citation type="journal article" date="2011" name="J. Bacteriol.">
        <title>Complete genome sequence of strain HTCC2503T of Parvularcula bermudensis, the type species of the order "Parvularculales" in the class Alphaproteobacteria.</title>
        <authorList>
            <person name="Oh H.M."/>
            <person name="Kang I."/>
            <person name="Vergin K.L."/>
            <person name="Kang D."/>
            <person name="Rhee K.H."/>
            <person name="Giovannoni S.J."/>
            <person name="Cho J.C."/>
        </authorList>
    </citation>
    <scope>NUCLEOTIDE SEQUENCE [LARGE SCALE GENOMIC DNA]</scope>
    <source>
        <strain evidence="17">ATCC BAA-594 / HTCC2503 / KCTC 12087</strain>
    </source>
</reference>
<dbReference type="SUPFAM" id="SSF55785">
    <property type="entry name" value="PYP-like sensor domain (PAS domain)"/>
    <property type="match status" value="1"/>
</dbReference>
<dbReference type="GO" id="GO:0005886">
    <property type="term" value="C:plasma membrane"/>
    <property type="evidence" value="ECO:0007669"/>
    <property type="project" value="TreeGrafter"/>
</dbReference>
<feature type="transmembrane region" description="Helical" evidence="13">
    <location>
        <begin position="372"/>
        <end position="389"/>
    </location>
</feature>
<comment type="catalytic activity">
    <reaction evidence="1">
        <text>ATP + protein L-histidine = ADP + protein N-phospho-L-histidine.</text>
        <dbReference type="EC" id="2.7.13.3"/>
    </reaction>
</comment>
<dbReference type="SUPFAM" id="SSF52172">
    <property type="entry name" value="CheY-like"/>
    <property type="match status" value="1"/>
</dbReference>
<feature type="modified residue" description="4-aspartylphosphate" evidence="11">
    <location>
        <position position="1080"/>
    </location>
</feature>
<evidence type="ECO:0000256" key="11">
    <source>
        <dbReference type="PROSITE-ProRule" id="PRU00169"/>
    </source>
</evidence>
<comment type="subcellular location">
    <subcellularLocation>
        <location evidence="2">Membrane</location>
        <topology evidence="2">Multi-pass membrane protein</topology>
    </subcellularLocation>
</comment>
<dbReference type="SMART" id="SM00388">
    <property type="entry name" value="HisKA"/>
    <property type="match status" value="1"/>
</dbReference>
<dbReference type="RefSeq" id="WP_013300863.1">
    <property type="nucleotide sequence ID" value="NC_014414.1"/>
</dbReference>
<dbReference type="InterPro" id="IPR011006">
    <property type="entry name" value="CheY-like_superfamily"/>
</dbReference>
<evidence type="ECO:0000256" key="5">
    <source>
        <dbReference type="ARBA" id="ARBA00022553"/>
    </source>
</evidence>
<keyword evidence="10 13" id="KW-0472">Membrane</keyword>
<evidence type="ECO:0000256" key="7">
    <source>
        <dbReference type="ARBA" id="ARBA00022692"/>
    </source>
</evidence>
<reference evidence="17" key="1">
    <citation type="submission" date="2010-08" db="EMBL/GenBank/DDBJ databases">
        <title>Genome sequence of Parvularcula bermudensis HTCC2503.</title>
        <authorList>
            <person name="Kang D.-M."/>
            <person name="Oh H.-M."/>
            <person name="Cho J.-C."/>
        </authorList>
    </citation>
    <scope>NUCLEOTIDE SEQUENCE [LARGE SCALE GENOMIC DNA]</scope>
    <source>
        <strain evidence="17">ATCC BAA-594 / HTCC2503 / KCTC 12087</strain>
    </source>
</reference>
<dbReference type="EC" id="2.7.13.3" evidence="4"/>
<dbReference type="PANTHER" id="PTHR43047">
    <property type="entry name" value="TWO-COMPONENT HISTIDINE PROTEIN KINASE"/>
    <property type="match status" value="1"/>
</dbReference>
<dbReference type="Pfam" id="PF00512">
    <property type="entry name" value="HisKA"/>
    <property type="match status" value="1"/>
</dbReference>
<dbReference type="PROSITE" id="PS50109">
    <property type="entry name" value="HIS_KIN"/>
    <property type="match status" value="1"/>
</dbReference>
<dbReference type="CDD" id="cd10322">
    <property type="entry name" value="SLC5sbd"/>
    <property type="match status" value="1"/>
</dbReference>
<sequence length="1153" mass="123842">MPVWLILGVTLLYASGLLAVAWRRDRQSDAGSPAQRSTVYALALGVYCTSWTYFGAVGTATSSGWEYLPIYLGPILVFLFLPVILRRISEVAQKESITSLSDFLAARYGKSRGVGVLVTLAATAGSLPYIALQLKSVGMSFEALAQGSQASEASGETILIAAVALALFAILLGTRQSDTTRYNPGLMWLLAVESMIKLIALVAVAILSLWALPQIAPAQAAAAAAPFTATDVSARLITITLLSMAAIICLPRQFHVAIIERQSETDLGRARWLFPLYLALTSVVVVPISIAGTGLLPAGVPADLYVLSLPLFLDAPALALFVFLGGLSAAAGMVIVSVIALSTMVTNDVLVPGLMRVGRLSSVSGNSGTRLVTLRRWVIGIILALAYGYTRVSGSEALAQIGLLSFAAAAQFAPALIGAVFWPAGKAAGALASIGLGMAIWVYCLFLPSIIGVETIQAVMPAMLDPYGLFGSQIDDPLTHGVLWSLLANLLCYIGVSLRRPERLRDRIQSTAFTGDRTVRLPEQVPVARQAEGISPNGLKTLAARFLSGEAVDHAFARFGQETGVLTDGNGPADWRLVQRTERLLASALGASSARVVMASAIGGGDVAFRDLLDILDHRTQAERFDRHMLQAMLENVSQGISVVDGRQRLVAWNSAYVELFRYPQDLLRIGIPIGKLIEHNIARGWVEDGNPAQEIQRRLQHMQQGRPHYFERSMEGGRYLRIVGNPMPGGGYVTTFTDITEDKRREQALIEANETLEERVQERTFELERMAEDRDAAMKDAEAANASKTRFLAAASHDLLQPLNAARLFLGAITAPDPRNHELVVKTDRAIQSADGLLKGLLDISRLDQGNIVAQPVSLPLNLLFEDLVEEAIPMATQAGLRIRMVPTRHAVYADPHFLESILRNFISNARRYTVKGGVLIGARARGDRVRIEVWDTGPGIPADKLPALFDEFRCFADTDNAGIRGAGLGLSVAKRMGDLMGAEMTVRSTVGKGSLFAVTLPMAAPQPNRLRNATSPAPVDPGEAIRGLNVLCVDDEKSIREGMAALLESFGCTVYLAENPDQAMDLVTAKRPVVVIADQRLGTQLEGADLLAALKEQEGGMVCALLTASSAPEVSEKAASMGIPIFRKPVDPAALRSFLERAVMARPEAAE</sequence>
<evidence type="ECO:0000256" key="9">
    <source>
        <dbReference type="ARBA" id="ARBA00022989"/>
    </source>
</evidence>
<dbReference type="InterPro" id="IPR036097">
    <property type="entry name" value="HisK_dim/P_sf"/>
</dbReference>
<organism evidence="16 17">
    <name type="scientific">Parvularcula bermudensis (strain ATCC BAA-594 / HTCC2503 / KCTC 12087)</name>
    <dbReference type="NCBI Taxonomy" id="314260"/>
    <lineage>
        <taxon>Bacteria</taxon>
        <taxon>Pseudomonadati</taxon>
        <taxon>Pseudomonadota</taxon>
        <taxon>Alphaproteobacteria</taxon>
        <taxon>Parvularculales</taxon>
        <taxon>Parvularculaceae</taxon>
        <taxon>Parvularcula</taxon>
    </lineage>
</organism>
<dbReference type="eggNOG" id="COG2205">
    <property type="taxonomic scope" value="Bacteria"/>
</dbReference>
<dbReference type="InterPro" id="IPR003594">
    <property type="entry name" value="HATPase_dom"/>
</dbReference>
<dbReference type="CDD" id="cd00082">
    <property type="entry name" value="HisKA"/>
    <property type="match status" value="1"/>
</dbReference>
<dbReference type="SMART" id="SM00387">
    <property type="entry name" value="HATPase_c"/>
    <property type="match status" value="1"/>
</dbReference>
<dbReference type="CDD" id="cd00156">
    <property type="entry name" value="REC"/>
    <property type="match status" value="1"/>
</dbReference>
<dbReference type="CDD" id="cd00130">
    <property type="entry name" value="PAS"/>
    <property type="match status" value="1"/>
</dbReference>
<feature type="transmembrane region" description="Helical" evidence="13">
    <location>
        <begin position="157"/>
        <end position="174"/>
    </location>
</feature>
<feature type="domain" description="Response regulatory" evidence="15">
    <location>
        <begin position="1031"/>
        <end position="1145"/>
    </location>
</feature>
<dbReference type="Gene3D" id="1.10.287.130">
    <property type="match status" value="1"/>
</dbReference>
<feature type="transmembrane region" description="Helical" evidence="13">
    <location>
        <begin position="318"/>
        <end position="351"/>
    </location>
</feature>
<feature type="transmembrane region" description="Helical" evidence="13">
    <location>
        <begin position="6"/>
        <end position="25"/>
    </location>
</feature>
<feature type="domain" description="Histidine kinase" evidence="14">
    <location>
        <begin position="795"/>
        <end position="1006"/>
    </location>
</feature>
<dbReference type="OrthoDB" id="9764438at2"/>
<dbReference type="SUPFAM" id="SSF55874">
    <property type="entry name" value="ATPase domain of HSP90 chaperone/DNA topoisomerase II/histidine kinase"/>
    <property type="match status" value="1"/>
</dbReference>
<dbReference type="EMBL" id="CP002156">
    <property type="protein sequence ID" value="ADM09889.1"/>
    <property type="molecule type" value="Genomic_DNA"/>
</dbReference>
<dbReference type="PANTHER" id="PTHR43047:SF9">
    <property type="entry name" value="HISTIDINE KINASE"/>
    <property type="match status" value="1"/>
</dbReference>
<dbReference type="InterPro" id="IPR000014">
    <property type="entry name" value="PAS"/>
</dbReference>
<evidence type="ECO:0000256" key="3">
    <source>
        <dbReference type="ARBA" id="ARBA00006434"/>
    </source>
</evidence>
<evidence type="ECO:0000259" key="15">
    <source>
        <dbReference type="PROSITE" id="PS50110"/>
    </source>
</evidence>
<evidence type="ECO:0000313" key="17">
    <source>
        <dbReference type="Proteomes" id="UP000001302"/>
    </source>
</evidence>
<evidence type="ECO:0000259" key="14">
    <source>
        <dbReference type="PROSITE" id="PS50109"/>
    </source>
</evidence>
<dbReference type="FunFam" id="1.10.287.130:FF:000063">
    <property type="entry name" value="Hybrid sensor histidine kinase/response regulator"/>
    <property type="match status" value="1"/>
</dbReference>
<dbReference type="Gene3D" id="3.40.50.2300">
    <property type="match status" value="1"/>
</dbReference>
<dbReference type="InterPro" id="IPR003661">
    <property type="entry name" value="HisK_dim/P_dom"/>
</dbReference>
<feature type="transmembrane region" description="Helical" evidence="13">
    <location>
        <begin position="272"/>
        <end position="298"/>
    </location>
</feature>
<dbReference type="InterPro" id="IPR004358">
    <property type="entry name" value="Sig_transdc_His_kin-like_C"/>
</dbReference>
<dbReference type="InterPro" id="IPR001789">
    <property type="entry name" value="Sig_transdc_resp-reg_receiver"/>
</dbReference>
<dbReference type="GO" id="GO:0022857">
    <property type="term" value="F:transmembrane transporter activity"/>
    <property type="evidence" value="ECO:0007669"/>
    <property type="project" value="InterPro"/>
</dbReference>
<dbReference type="GO" id="GO:0000155">
    <property type="term" value="F:phosphorelay sensor kinase activity"/>
    <property type="evidence" value="ECO:0007669"/>
    <property type="project" value="InterPro"/>
</dbReference>
<dbReference type="GO" id="GO:0009927">
    <property type="term" value="F:histidine phosphotransfer kinase activity"/>
    <property type="evidence" value="ECO:0007669"/>
    <property type="project" value="TreeGrafter"/>
</dbReference>
<dbReference type="Gene3D" id="1.20.1730.10">
    <property type="entry name" value="Sodium/glucose cotransporter"/>
    <property type="match status" value="1"/>
</dbReference>
<feature type="transmembrane region" description="Helical" evidence="13">
    <location>
        <begin position="401"/>
        <end position="422"/>
    </location>
</feature>
<dbReference type="InterPro" id="IPR036890">
    <property type="entry name" value="HATPase_C_sf"/>
</dbReference>
<keyword evidence="5 11" id="KW-0597">Phosphoprotein</keyword>
<keyword evidence="8" id="KW-0418">Kinase</keyword>
<evidence type="ECO:0000256" key="13">
    <source>
        <dbReference type="SAM" id="Phobius"/>
    </source>
</evidence>
<proteinExistence type="inferred from homology"/>
<feature type="transmembrane region" description="Helical" evidence="13">
    <location>
        <begin position="186"/>
        <end position="212"/>
    </location>
</feature>
<keyword evidence="7 13" id="KW-0812">Transmembrane</keyword>
<dbReference type="SMART" id="SM00091">
    <property type="entry name" value="PAS"/>
    <property type="match status" value="1"/>
</dbReference>
<evidence type="ECO:0000256" key="1">
    <source>
        <dbReference type="ARBA" id="ARBA00000085"/>
    </source>
</evidence>
<evidence type="ECO:0000313" key="16">
    <source>
        <dbReference type="EMBL" id="ADM09889.1"/>
    </source>
</evidence>
<evidence type="ECO:0000256" key="6">
    <source>
        <dbReference type="ARBA" id="ARBA00022679"/>
    </source>
</evidence>
<protein>
    <recommendedName>
        <fullName evidence="4">histidine kinase</fullName>
        <ecNumber evidence="4">2.7.13.3</ecNumber>
    </recommendedName>
</protein>
<feature type="transmembrane region" description="Helical" evidence="13">
    <location>
        <begin position="68"/>
        <end position="85"/>
    </location>
</feature>
<dbReference type="HOGENOM" id="CLU_000445_22_0_5"/>
<dbReference type="InterPro" id="IPR001734">
    <property type="entry name" value="Na/solute_symporter"/>
</dbReference>
<dbReference type="AlphaFoldDB" id="E0TCV0"/>
<feature type="transmembrane region" description="Helical" evidence="13">
    <location>
        <begin position="114"/>
        <end position="132"/>
    </location>
</feature>
<feature type="transmembrane region" description="Helical" evidence="13">
    <location>
        <begin position="434"/>
        <end position="458"/>
    </location>
</feature>
<dbReference type="PROSITE" id="PS50283">
    <property type="entry name" value="NA_SOLUT_SYMP_3"/>
    <property type="match status" value="1"/>
</dbReference>
<evidence type="ECO:0000256" key="8">
    <source>
        <dbReference type="ARBA" id="ARBA00022777"/>
    </source>
</evidence>
<dbReference type="PRINTS" id="PR00344">
    <property type="entry name" value="BCTRLSENSOR"/>
</dbReference>
<name>E0TCV0_PARBH</name>
<evidence type="ECO:0000256" key="2">
    <source>
        <dbReference type="ARBA" id="ARBA00004141"/>
    </source>
</evidence>
<dbReference type="InterPro" id="IPR035965">
    <property type="entry name" value="PAS-like_dom_sf"/>
</dbReference>
<dbReference type="eggNOG" id="COG2204">
    <property type="taxonomic scope" value="Bacteria"/>
</dbReference>
<dbReference type="Pfam" id="PF02518">
    <property type="entry name" value="HATPase_c"/>
    <property type="match status" value="1"/>
</dbReference>
<feature type="coiled-coil region" evidence="12">
    <location>
        <begin position="740"/>
        <end position="788"/>
    </location>
</feature>
<keyword evidence="6" id="KW-0808">Transferase</keyword>
<feature type="transmembrane region" description="Helical" evidence="13">
    <location>
        <begin position="232"/>
        <end position="251"/>
    </location>
</feature>
<dbReference type="Pfam" id="PF00072">
    <property type="entry name" value="Response_reg"/>
    <property type="match status" value="1"/>
</dbReference>
<accession>E0TCV0</accession>
<dbReference type="SMART" id="SM00448">
    <property type="entry name" value="REC"/>
    <property type="match status" value="1"/>
</dbReference>
<keyword evidence="9 13" id="KW-1133">Transmembrane helix</keyword>
<dbReference type="Proteomes" id="UP000001302">
    <property type="component" value="Chromosome"/>
</dbReference>
<gene>
    <name evidence="16" type="ordered locus">PB2503_09179</name>
</gene>
<evidence type="ECO:0000256" key="4">
    <source>
        <dbReference type="ARBA" id="ARBA00012438"/>
    </source>
</evidence>
<keyword evidence="12" id="KW-0175">Coiled coil</keyword>
<dbReference type="Gene3D" id="3.30.450.20">
    <property type="entry name" value="PAS domain"/>
    <property type="match status" value="1"/>
</dbReference>
<dbReference type="InterPro" id="IPR038377">
    <property type="entry name" value="Na/Glc_symporter_sf"/>
</dbReference>
<dbReference type="Gene3D" id="3.30.565.10">
    <property type="entry name" value="Histidine kinase-like ATPase, C-terminal domain"/>
    <property type="match status" value="1"/>
</dbReference>
<dbReference type="SUPFAM" id="SSF47384">
    <property type="entry name" value="Homodimeric domain of signal transducing histidine kinase"/>
    <property type="match status" value="1"/>
</dbReference>
<comment type="similarity">
    <text evidence="3">Belongs to the sodium:solute symporter (SSF) (TC 2.A.21) family.</text>
</comment>
<dbReference type="KEGG" id="pbr:PB2503_09179"/>
<dbReference type="Pfam" id="PF12860">
    <property type="entry name" value="PAS_7"/>
    <property type="match status" value="1"/>
</dbReference>
<dbReference type="InterPro" id="IPR005467">
    <property type="entry name" value="His_kinase_dom"/>
</dbReference>
<keyword evidence="17" id="KW-1185">Reference proteome</keyword>
<feature type="transmembrane region" description="Helical" evidence="13">
    <location>
        <begin position="37"/>
        <end position="56"/>
    </location>
</feature>
<dbReference type="PROSITE" id="PS50110">
    <property type="entry name" value="RESPONSE_REGULATORY"/>
    <property type="match status" value="1"/>
</dbReference>
<dbReference type="STRING" id="314260.PB2503_09179"/>
<evidence type="ECO:0000256" key="12">
    <source>
        <dbReference type="SAM" id="Coils"/>
    </source>
</evidence>
<evidence type="ECO:0000256" key="10">
    <source>
        <dbReference type="ARBA" id="ARBA00023136"/>
    </source>
</evidence>
<dbReference type="eggNOG" id="COG0591">
    <property type="taxonomic scope" value="Bacteria"/>
</dbReference>